<dbReference type="Proteomes" id="UP000033047">
    <property type="component" value="Unassembled WGS sequence"/>
</dbReference>
<comment type="similarity">
    <text evidence="8">Belongs to the TonB-dependent receptor family.</text>
</comment>
<dbReference type="Gene3D" id="2.60.40.1120">
    <property type="entry name" value="Carboxypeptidase-like, regulatory domain"/>
    <property type="match status" value="1"/>
</dbReference>
<evidence type="ECO:0000256" key="1">
    <source>
        <dbReference type="ARBA" id="ARBA00004571"/>
    </source>
</evidence>
<evidence type="ECO:0000256" key="5">
    <source>
        <dbReference type="ARBA" id="ARBA00022729"/>
    </source>
</evidence>
<dbReference type="AlphaFoldDB" id="A0A0F5JRH7"/>
<dbReference type="STRING" id="927665.HMPREF1535_00487"/>
<keyword evidence="4 8" id="KW-0812">Transmembrane</keyword>
<dbReference type="InterPro" id="IPR008969">
    <property type="entry name" value="CarboxyPept-like_regulatory"/>
</dbReference>
<dbReference type="GO" id="GO:0009279">
    <property type="term" value="C:cell outer membrane"/>
    <property type="evidence" value="ECO:0007669"/>
    <property type="project" value="UniProtKB-SubCell"/>
</dbReference>
<gene>
    <name evidence="10" type="ORF">HMPREF1535_00487</name>
</gene>
<dbReference type="FunFam" id="2.60.40.1120:FF:000003">
    <property type="entry name" value="Outer membrane protein Omp121"/>
    <property type="match status" value="1"/>
</dbReference>
<dbReference type="GO" id="GO:0044718">
    <property type="term" value="P:siderophore transmembrane transport"/>
    <property type="evidence" value="ECO:0007669"/>
    <property type="project" value="TreeGrafter"/>
</dbReference>
<sequence length="1068" mass="121969">MKESFLDIHLKGCRVKSNLFRMLTLLLLIFCTTNVFAQQKNVRGTVVDASGDPLIGVNVSVKGMTIGIITDMEGRYQLEVPANATLLFSYIGYRSQEIAVGNQLSINITMQEDTQNIDEVVVVGYGVQKKETVTGAVSTLKGDDLIKTPVANLSNAIAGKMSGVVTFQRSGEPGYDGATIRIRGSNTLGNNDPLIVIDGVAARTGGLERLDPNEIETMSVLKDASAAIYGARAANGVILITTKKGRAGKKPVFSYSFNQGWSKPTNLPEMCEAPQYAELMNELYMNKAMKNPAKNNGVGMGDYTLFATQEEIQKYRDGSDPWRYPNTDWYAATFKDWSPQRIHNASLEGGSDKYQYFVNFGHKYTDGLYHKSANNYKQFNLRMNVDAQLNEFIKVGTQLMGRQENRNFPSQGAGDLLWFTSRGRPTDQAYWPNGLPGPAQEYGRNPVVACTDETGYTHDKRYYIQTNANVEITQPWIEGLKLVASVSYDKYLKQSKTWFQPWTLYDWDKVSYESDGTTPKLTPMLSYPNHEDPDLSMESTDQTNTVLSGIMTYNRVFGDHGVDFLIGMERDWSDAESFNGYRRYFLSTALHHFNAGGDKEKNAKSDGDNWERARMNYFGRFAYNYKEKYLAEFVWRYDGSYMFAAGERFGFFPGVLLGYRISEEDFWKENLSFINYFKLRASWGQMGNDQVYYDDKLREYQFAPTYYYEWGYIIDNADEKGLRISRFPNPAISWERANNFNVGIEARTFDNRLYLEADYFYNKRSNILWRRNASIPTTSGLTLPAENIGKVNNTGFDFKIEWNDNIGKDWRYSISATGGYAKNTIKFWDEAPGAPEWQKSTGHPMNTSLYYEYDGVFKDWDEINDIANRPNYDGITKDADLKPGDMKFKDLDGDGKITPDDRYRSDRTNEPKWTYGITGYLQWKNFDMNILFQGAADSWTKVYWEAGDIGNYPKTVYDKHWSIDNPSDKYPRVNERSQYYWDGTAAGNNTYWMVNTNYIRLKNLEVGWSIPKAWLLQTKFISYARLYVSGVNLLTFSPSKDIDPESTSSNATNYPQSKIINVGFTVTF</sequence>
<feature type="domain" description="TonB-dependent receptor plug" evidence="9">
    <location>
        <begin position="130"/>
        <end position="237"/>
    </location>
</feature>
<dbReference type="Gene3D" id="2.40.170.20">
    <property type="entry name" value="TonB-dependent receptor, beta-barrel domain"/>
    <property type="match status" value="1"/>
</dbReference>
<dbReference type="InterPro" id="IPR012910">
    <property type="entry name" value="Plug_dom"/>
</dbReference>
<dbReference type="NCBIfam" id="TIGR04056">
    <property type="entry name" value="OMP_RagA_SusC"/>
    <property type="match status" value="1"/>
</dbReference>
<dbReference type="PROSITE" id="PS52016">
    <property type="entry name" value="TONB_DEPENDENT_REC_3"/>
    <property type="match status" value="1"/>
</dbReference>
<dbReference type="HOGENOM" id="CLU_004317_1_1_10"/>
<dbReference type="PATRIC" id="fig|927665.4.peg.491"/>
<dbReference type="EMBL" id="AQHV01000001">
    <property type="protein sequence ID" value="KKB60210.1"/>
    <property type="molecule type" value="Genomic_DNA"/>
</dbReference>
<organism evidence="10 11">
    <name type="scientific">Parabacteroides goldsteinii DSM 19448 = WAL 12034</name>
    <dbReference type="NCBI Taxonomy" id="927665"/>
    <lineage>
        <taxon>Bacteria</taxon>
        <taxon>Pseudomonadati</taxon>
        <taxon>Bacteroidota</taxon>
        <taxon>Bacteroidia</taxon>
        <taxon>Bacteroidales</taxon>
        <taxon>Tannerellaceae</taxon>
        <taxon>Parabacteroides</taxon>
    </lineage>
</organism>
<keyword evidence="3 8" id="KW-1134">Transmembrane beta strand</keyword>
<dbReference type="InterPro" id="IPR023997">
    <property type="entry name" value="TonB-dep_OMP_SusC/RagA_CS"/>
</dbReference>
<dbReference type="InterPro" id="IPR023996">
    <property type="entry name" value="TonB-dep_OMP_SusC/RagA"/>
</dbReference>
<reference evidence="10 11" key="1">
    <citation type="submission" date="2013-04" db="EMBL/GenBank/DDBJ databases">
        <title>The Genome Sequence of Parabacteroides goldsteinii DSM 19448.</title>
        <authorList>
            <consortium name="The Broad Institute Genomics Platform"/>
            <person name="Earl A."/>
            <person name="Ward D."/>
            <person name="Feldgarden M."/>
            <person name="Gevers D."/>
            <person name="Martens E."/>
            <person name="Sakamoto M."/>
            <person name="Benno Y."/>
            <person name="Song Y."/>
            <person name="Liu C."/>
            <person name="Lee J."/>
            <person name="Bolanos M."/>
            <person name="Vaisanen M.L."/>
            <person name="Finegold S.M."/>
            <person name="Walker B."/>
            <person name="Young S."/>
            <person name="Zeng Q."/>
            <person name="Gargeya S."/>
            <person name="Fitzgerald M."/>
            <person name="Haas B."/>
            <person name="Abouelleil A."/>
            <person name="Allen A.W."/>
            <person name="Alvarado L."/>
            <person name="Arachchi H.M."/>
            <person name="Berlin A.M."/>
            <person name="Chapman S.B."/>
            <person name="Gainer-Dewar J."/>
            <person name="Goldberg J."/>
            <person name="Griggs A."/>
            <person name="Gujja S."/>
            <person name="Hansen M."/>
            <person name="Howarth C."/>
            <person name="Imamovic A."/>
            <person name="Ireland A."/>
            <person name="Larimer J."/>
            <person name="McCowan C."/>
            <person name="Murphy C."/>
            <person name="Pearson M."/>
            <person name="Poon T.W."/>
            <person name="Priest M."/>
            <person name="Roberts A."/>
            <person name="Saif S."/>
            <person name="Shea T."/>
            <person name="Sisk P."/>
            <person name="Sykes S."/>
            <person name="Wortman J."/>
            <person name="Nusbaum C."/>
            <person name="Birren B."/>
        </authorList>
    </citation>
    <scope>NUCLEOTIDE SEQUENCE [LARGE SCALE GENOMIC DNA]</scope>
    <source>
        <strain evidence="10 11">DSM 19448</strain>
    </source>
</reference>
<dbReference type="Pfam" id="PF13715">
    <property type="entry name" value="CarbopepD_reg_2"/>
    <property type="match status" value="1"/>
</dbReference>
<keyword evidence="7 8" id="KW-0998">Cell outer membrane</keyword>
<keyword evidence="2 8" id="KW-0813">Transport</keyword>
<dbReference type="InterPro" id="IPR039426">
    <property type="entry name" value="TonB-dep_rcpt-like"/>
</dbReference>
<keyword evidence="5" id="KW-0732">Signal</keyword>
<dbReference type="SUPFAM" id="SSF49464">
    <property type="entry name" value="Carboxypeptidase regulatory domain-like"/>
    <property type="match status" value="1"/>
</dbReference>
<accession>A0A0F5JRH7</accession>
<evidence type="ECO:0000256" key="4">
    <source>
        <dbReference type="ARBA" id="ARBA00022692"/>
    </source>
</evidence>
<dbReference type="PANTHER" id="PTHR30069">
    <property type="entry name" value="TONB-DEPENDENT OUTER MEMBRANE RECEPTOR"/>
    <property type="match status" value="1"/>
</dbReference>
<evidence type="ECO:0000313" key="11">
    <source>
        <dbReference type="Proteomes" id="UP000033047"/>
    </source>
</evidence>
<evidence type="ECO:0000256" key="2">
    <source>
        <dbReference type="ARBA" id="ARBA00022448"/>
    </source>
</evidence>
<dbReference type="SUPFAM" id="SSF56935">
    <property type="entry name" value="Porins"/>
    <property type="match status" value="1"/>
</dbReference>
<dbReference type="InterPro" id="IPR037066">
    <property type="entry name" value="Plug_dom_sf"/>
</dbReference>
<dbReference type="NCBIfam" id="TIGR04057">
    <property type="entry name" value="SusC_RagA_signa"/>
    <property type="match status" value="1"/>
</dbReference>
<evidence type="ECO:0000256" key="3">
    <source>
        <dbReference type="ARBA" id="ARBA00022452"/>
    </source>
</evidence>
<evidence type="ECO:0000259" key="9">
    <source>
        <dbReference type="Pfam" id="PF07715"/>
    </source>
</evidence>
<proteinExistence type="inferred from homology"/>
<dbReference type="PANTHER" id="PTHR30069:SF29">
    <property type="entry name" value="HEMOGLOBIN AND HEMOGLOBIN-HAPTOGLOBIN-BINDING PROTEIN 1-RELATED"/>
    <property type="match status" value="1"/>
</dbReference>
<evidence type="ECO:0000256" key="8">
    <source>
        <dbReference type="PROSITE-ProRule" id="PRU01360"/>
    </source>
</evidence>
<dbReference type="InterPro" id="IPR036942">
    <property type="entry name" value="Beta-barrel_TonB_sf"/>
</dbReference>
<comment type="subcellular location">
    <subcellularLocation>
        <location evidence="1 8">Cell outer membrane</location>
        <topology evidence="1 8">Multi-pass membrane protein</topology>
    </subcellularLocation>
</comment>
<dbReference type="GO" id="GO:0015344">
    <property type="term" value="F:siderophore uptake transmembrane transporter activity"/>
    <property type="evidence" value="ECO:0007669"/>
    <property type="project" value="TreeGrafter"/>
</dbReference>
<evidence type="ECO:0000256" key="6">
    <source>
        <dbReference type="ARBA" id="ARBA00023136"/>
    </source>
</evidence>
<dbReference type="RefSeq" id="WP_046145194.1">
    <property type="nucleotide sequence ID" value="NZ_KQ033912.1"/>
</dbReference>
<keyword evidence="6 8" id="KW-0472">Membrane</keyword>
<comment type="caution">
    <text evidence="10">The sequence shown here is derived from an EMBL/GenBank/DDBJ whole genome shotgun (WGS) entry which is preliminary data.</text>
</comment>
<dbReference type="Pfam" id="PF07715">
    <property type="entry name" value="Plug"/>
    <property type="match status" value="1"/>
</dbReference>
<evidence type="ECO:0000256" key="7">
    <source>
        <dbReference type="ARBA" id="ARBA00023237"/>
    </source>
</evidence>
<protein>
    <submittedName>
        <fullName evidence="10">SusC/RagA family TonB-linked outer membrane protein</fullName>
    </submittedName>
</protein>
<evidence type="ECO:0000313" key="10">
    <source>
        <dbReference type="EMBL" id="KKB60210.1"/>
    </source>
</evidence>
<dbReference type="Gene3D" id="2.170.130.10">
    <property type="entry name" value="TonB-dependent receptor, plug domain"/>
    <property type="match status" value="1"/>
</dbReference>
<name>A0A0F5JRH7_9BACT</name>
<dbReference type="FunFam" id="2.170.130.10:FF:000003">
    <property type="entry name" value="SusC/RagA family TonB-linked outer membrane protein"/>
    <property type="match status" value="1"/>
</dbReference>